<gene>
    <name evidence="1" type="ORF">QFC20_005256</name>
</gene>
<dbReference type="Proteomes" id="UP001230649">
    <property type="component" value="Unassembled WGS sequence"/>
</dbReference>
<comment type="caution">
    <text evidence="1">The sequence shown here is derived from an EMBL/GenBank/DDBJ whole genome shotgun (WGS) entry which is preliminary data.</text>
</comment>
<dbReference type="EMBL" id="JASBWS010000070">
    <property type="protein sequence ID" value="KAJ9101375.1"/>
    <property type="molecule type" value="Genomic_DNA"/>
</dbReference>
<protein>
    <submittedName>
        <fullName evidence="1">Uncharacterized protein</fullName>
    </submittedName>
</protein>
<proteinExistence type="predicted"/>
<keyword evidence="2" id="KW-1185">Reference proteome</keyword>
<sequence length="363" mass="39440">MEISSPLPANVTRKRAYTSSTSPPRAPCPSEEQIVAPSSPPRMIKKRKMLKRMETGFERMEEDSVGMEVEVEIDVVPELMNGEVERLVTDSGRMGSPIASTNNVSAVSQAPMVLNEVTELPMGRLSGLEDVESSDQTLVNGGSPEHEVVTSDGESGVSSVSAALRATAHPFLYQTPIRSRTNQSFFGDAITQETPISLEVSNSRGMVSTRQAPAAQNSVSPTARMTHLGRSTATMLSGPPSLPSPSGYTLSMPHHQSTRRTTVSARGGTNGRRDERSVSTSRRRPSENAENEPMEQDDEVRMVRISSPSARPFPGQLDEASGPFADVLETEHQTTLRSFAWIILQSEPNFQDSQAITLHHGKI</sequence>
<name>A0ACC2VQK7_9TREE</name>
<reference evidence="1" key="1">
    <citation type="submission" date="2023-04" db="EMBL/GenBank/DDBJ databases">
        <title>Draft Genome sequencing of Naganishia species isolated from polar environments using Oxford Nanopore Technology.</title>
        <authorList>
            <person name="Leo P."/>
            <person name="Venkateswaran K."/>
        </authorList>
    </citation>
    <scope>NUCLEOTIDE SEQUENCE</scope>
    <source>
        <strain evidence="1">MNA-CCFEE 5262</strain>
    </source>
</reference>
<organism evidence="1 2">
    <name type="scientific">Naganishia adeliensis</name>
    <dbReference type="NCBI Taxonomy" id="92952"/>
    <lineage>
        <taxon>Eukaryota</taxon>
        <taxon>Fungi</taxon>
        <taxon>Dikarya</taxon>
        <taxon>Basidiomycota</taxon>
        <taxon>Agaricomycotina</taxon>
        <taxon>Tremellomycetes</taxon>
        <taxon>Filobasidiales</taxon>
        <taxon>Filobasidiaceae</taxon>
        <taxon>Naganishia</taxon>
    </lineage>
</organism>
<evidence type="ECO:0000313" key="1">
    <source>
        <dbReference type="EMBL" id="KAJ9101375.1"/>
    </source>
</evidence>
<accession>A0ACC2VQK7</accession>
<evidence type="ECO:0000313" key="2">
    <source>
        <dbReference type="Proteomes" id="UP001230649"/>
    </source>
</evidence>